<dbReference type="RefSeq" id="WP_132021398.1">
    <property type="nucleotide sequence ID" value="NZ_CP016605.1"/>
</dbReference>
<accession>A0A4R2N273</accession>
<dbReference type="OrthoDB" id="5405464at2"/>
<feature type="transmembrane region" description="Helical" evidence="1">
    <location>
        <begin position="21"/>
        <end position="47"/>
    </location>
</feature>
<dbReference type="Proteomes" id="UP000294841">
    <property type="component" value="Unassembled WGS sequence"/>
</dbReference>
<dbReference type="EMBL" id="SLXI01000001">
    <property type="protein sequence ID" value="TCP13956.1"/>
    <property type="molecule type" value="Genomic_DNA"/>
</dbReference>
<comment type="caution">
    <text evidence="2">The sequence shown here is derived from an EMBL/GenBank/DDBJ whole genome shotgun (WGS) entry which is preliminary data.</text>
</comment>
<evidence type="ECO:0000313" key="3">
    <source>
        <dbReference type="Proteomes" id="UP000294841"/>
    </source>
</evidence>
<name>A0A4R2N273_9PAST</name>
<protein>
    <submittedName>
        <fullName evidence="2">Putative membrane protein</fullName>
    </submittedName>
</protein>
<keyword evidence="1" id="KW-0472">Membrane</keyword>
<keyword evidence="1" id="KW-0812">Transmembrane</keyword>
<evidence type="ECO:0000256" key="1">
    <source>
        <dbReference type="SAM" id="Phobius"/>
    </source>
</evidence>
<sequence>MTDTDVVAKEYLLEQNKPYMIVTYILFAIGIFTGGFITIIGLVLAYIKRKDVVGTIYHDHLTYLIRTFWISVIGSILSFILLFILIGYLGFILLSLWYIFRIVYGLIQLLNKQPVTATGWFM</sequence>
<organism evidence="2 3">
    <name type="scientific">Bisgaardia hudsonensis</name>
    <dbReference type="NCBI Taxonomy" id="109472"/>
    <lineage>
        <taxon>Bacteria</taxon>
        <taxon>Pseudomonadati</taxon>
        <taxon>Pseudomonadota</taxon>
        <taxon>Gammaproteobacteria</taxon>
        <taxon>Pasteurellales</taxon>
        <taxon>Pasteurellaceae</taxon>
        <taxon>Bisgaardia</taxon>
    </lineage>
</organism>
<proteinExistence type="predicted"/>
<gene>
    <name evidence="2" type="ORF">EV697_10172</name>
</gene>
<feature type="transmembrane region" description="Helical" evidence="1">
    <location>
        <begin position="68"/>
        <end position="100"/>
    </location>
</feature>
<dbReference type="AlphaFoldDB" id="A0A4R2N273"/>
<keyword evidence="3" id="KW-1185">Reference proteome</keyword>
<evidence type="ECO:0000313" key="2">
    <source>
        <dbReference type="EMBL" id="TCP13956.1"/>
    </source>
</evidence>
<reference evidence="2 3" key="1">
    <citation type="submission" date="2019-03" db="EMBL/GenBank/DDBJ databases">
        <title>Genomic Encyclopedia of Type Strains, Phase IV (KMG-IV): sequencing the most valuable type-strain genomes for metagenomic binning, comparative biology and taxonomic classification.</title>
        <authorList>
            <person name="Goeker M."/>
        </authorList>
    </citation>
    <scope>NUCLEOTIDE SEQUENCE [LARGE SCALE GENOMIC DNA]</scope>
    <source>
        <strain evidence="2 3">DSM 28231</strain>
    </source>
</reference>
<keyword evidence="1" id="KW-1133">Transmembrane helix</keyword>